<dbReference type="Pfam" id="PF10056">
    <property type="entry name" value="DUF2293"/>
    <property type="match status" value="1"/>
</dbReference>
<organism evidence="2 3">
    <name type="scientific">Cercophora newfieldiana</name>
    <dbReference type="NCBI Taxonomy" id="92897"/>
    <lineage>
        <taxon>Eukaryota</taxon>
        <taxon>Fungi</taxon>
        <taxon>Dikarya</taxon>
        <taxon>Ascomycota</taxon>
        <taxon>Pezizomycotina</taxon>
        <taxon>Sordariomycetes</taxon>
        <taxon>Sordariomycetidae</taxon>
        <taxon>Sordariales</taxon>
        <taxon>Lasiosphaeriaceae</taxon>
        <taxon>Cercophora</taxon>
    </lineage>
</organism>
<name>A0AA39Y803_9PEZI</name>
<evidence type="ECO:0000313" key="3">
    <source>
        <dbReference type="Proteomes" id="UP001174936"/>
    </source>
</evidence>
<dbReference type="EMBL" id="JAULSV010000004">
    <property type="protein sequence ID" value="KAK0646721.1"/>
    <property type="molecule type" value="Genomic_DNA"/>
</dbReference>
<dbReference type="PANTHER" id="PTHR38113">
    <property type="match status" value="1"/>
</dbReference>
<protein>
    <recommendedName>
        <fullName evidence="1">DUF2293 domain-containing protein</fullName>
    </recommendedName>
</protein>
<feature type="non-terminal residue" evidence="2">
    <location>
        <position position="1"/>
    </location>
</feature>
<feature type="non-terminal residue" evidence="2">
    <location>
        <position position="176"/>
    </location>
</feature>
<proteinExistence type="predicted"/>
<reference evidence="2" key="1">
    <citation type="submission" date="2023-06" db="EMBL/GenBank/DDBJ databases">
        <title>Genome-scale phylogeny and comparative genomics of the fungal order Sordariales.</title>
        <authorList>
            <consortium name="Lawrence Berkeley National Laboratory"/>
            <person name="Hensen N."/>
            <person name="Bonometti L."/>
            <person name="Westerberg I."/>
            <person name="Brannstrom I.O."/>
            <person name="Guillou S."/>
            <person name="Cros-Aarteil S."/>
            <person name="Calhoun S."/>
            <person name="Haridas S."/>
            <person name="Kuo A."/>
            <person name="Mondo S."/>
            <person name="Pangilinan J."/>
            <person name="Riley R."/>
            <person name="Labutti K."/>
            <person name="Andreopoulos B."/>
            <person name="Lipzen A."/>
            <person name="Chen C."/>
            <person name="Yanf M."/>
            <person name="Daum C."/>
            <person name="Ng V."/>
            <person name="Clum A."/>
            <person name="Steindorff A."/>
            <person name="Ohm R."/>
            <person name="Martin F."/>
            <person name="Silar P."/>
            <person name="Natvig D."/>
            <person name="Lalanne C."/>
            <person name="Gautier V."/>
            <person name="Ament-Velasquez S.L."/>
            <person name="Kruys A."/>
            <person name="Hutchinson M.I."/>
            <person name="Powell A.J."/>
            <person name="Barry K."/>
            <person name="Miller A.N."/>
            <person name="Grigoriev I.V."/>
            <person name="Debuchy R."/>
            <person name="Gladieux P."/>
            <person name="Thoren M.H."/>
            <person name="Johannesson H."/>
        </authorList>
    </citation>
    <scope>NUCLEOTIDE SEQUENCE</scope>
    <source>
        <strain evidence="2">SMH2532-1</strain>
    </source>
</reference>
<evidence type="ECO:0000259" key="1">
    <source>
        <dbReference type="Pfam" id="PF10056"/>
    </source>
</evidence>
<sequence length="176" mass="20302">EEIQVRPFAAMPAGYRFVPKGDPYITRNCRVRTHEARKQLYIVVNDKKTKLGLRCPKHIYQAVLAESKATANKRAEAVKKRDNAMYDKFEEALLQMFPKCPKDKIPQILKHALQKRSGRVGRTSTVDLEEKVKLAVRAHIRHCHTPYDALLKESGSRQRARDEVLQRVNEVAIQWG</sequence>
<accession>A0AA39Y803</accession>
<dbReference type="AlphaFoldDB" id="A0AA39Y803"/>
<comment type="caution">
    <text evidence="2">The sequence shown here is derived from an EMBL/GenBank/DDBJ whole genome shotgun (WGS) entry which is preliminary data.</text>
</comment>
<keyword evidence="3" id="KW-1185">Reference proteome</keyword>
<dbReference type="Proteomes" id="UP001174936">
    <property type="component" value="Unassembled WGS sequence"/>
</dbReference>
<feature type="domain" description="DUF2293" evidence="1">
    <location>
        <begin position="92"/>
        <end position="176"/>
    </location>
</feature>
<gene>
    <name evidence="2" type="ORF">B0T16DRAFT_304031</name>
</gene>
<dbReference type="PANTHER" id="PTHR38113:SF2">
    <property type="entry name" value="DUF2293 DOMAIN-CONTAINING PROTEIN"/>
    <property type="match status" value="1"/>
</dbReference>
<evidence type="ECO:0000313" key="2">
    <source>
        <dbReference type="EMBL" id="KAK0646721.1"/>
    </source>
</evidence>
<dbReference type="InterPro" id="IPR018744">
    <property type="entry name" value="DUF2293"/>
</dbReference>